<dbReference type="AlphaFoldDB" id="A0A5Q2RLL7"/>
<gene>
    <name evidence="1" type="ORF">GH723_17420</name>
</gene>
<dbReference type="EMBL" id="CP045851">
    <property type="protein sequence ID" value="QGG96733.1"/>
    <property type="molecule type" value="Genomic_DNA"/>
</dbReference>
<dbReference type="InterPro" id="IPR018561">
    <property type="entry name" value="AosR"/>
</dbReference>
<dbReference type="RefSeq" id="WP_153760837.1">
    <property type="nucleotide sequence ID" value="NZ_CP045851.1"/>
</dbReference>
<organism evidence="1 2">
    <name type="scientific">Actinomarinicola tropica</name>
    <dbReference type="NCBI Taxonomy" id="2789776"/>
    <lineage>
        <taxon>Bacteria</taxon>
        <taxon>Bacillati</taxon>
        <taxon>Actinomycetota</taxon>
        <taxon>Acidimicrobiia</taxon>
        <taxon>Acidimicrobiales</taxon>
        <taxon>Iamiaceae</taxon>
        <taxon>Actinomarinicola</taxon>
    </lineage>
</organism>
<evidence type="ECO:0000313" key="2">
    <source>
        <dbReference type="Proteomes" id="UP000334019"/>
    </source>
</evidence>
<accession>A0A5Q2RLL7</accession>
<dbReference type="KEGG" id="atq:GH723_17420"/>
<keyword evidence="2" id="KW-1185">Reference proteome</keyword>
<protein>
    <submittedName>
        <fullName evidence="1">DUF2017 family protein</fullName>
    </submittedName>
</protein>
<evidence type="ECO:0000313" key="1">
    <source>
        <dbReference type="EMBL" id="QGG96733.1"/>
    </source>
</evidence>
<name>A0A5Q2RLL7_9ACTN</name>
<reference evidence="1 2" key="1">
    <citation type="submission" date="2019-11" db="EMBL/GenBank/DDBJ databases">
        <authorList>
            <person name="He Y."/>
        </authorList>
    </citation>
    <scope>NUCLEOTIDE SEQUENCE [LARGE SCALE GENOMIC DNA]</scope>
    <source>
        <strain evidence="1 2">SCSIO 58843</strain>
    </source>
</reference>
<proteinExistence type="predicted"/>
<dbReference type="Pfam" id="PF09438">
    <property type="entry name" value="DUF2017"/>
    <property type="match status" value="1"/>
</dbReference>
<sequence>MGRDGGFGFFDERWVRPAADDRYELAIPSGVQAMVLDLIARLDELLHSDADVIRRVFPTAYPDDPEREAGFQALVRGELIDRHLAAAQVIADTIREPTLDEAQLTSWMTALNAVRLILGTALDVQDDEPMQVDLDSEEGPAQMAYQVLSELVDDIVTALRTRL</sequence>
<dbReference type="Proteomes" id="UP000334019">
    <property type="component" value="Chromosome"/>
</dbReference>